<reference evidence="3" key="1">
    <citation type="submission" date="2013-10" db="EMBL/GenBank/DDBJ databases">
        <title>Genomic analysis of the causative agents of coccidiosis in chickens.</title>
        <authorList>
            <person name="Reid A.J."/>
            <person name="Blake D."/>
            <person name="Billington K."/>
            <person name="Browne H."/>
            <person name="Dunn M."/>
            <person name="Hung S."/>
            <person name="Kawahara F."/>
            <person name="Miranda-Saavedra D."/>
            <person name="Mourier T."/>
            <person name="Nagra H."/>
            <person name="Otto T.D."/>
            <person name="Rawlings N."/>
            <person name="Sanchez A."/>
            <person name="Sanders M."/>
            <person name="Subramaniam C."/>
            <person name="Tay Y."/>
            <person name="Dear P."/>
            <person name="Doerig C."/>
            <person name="Gruber A."/>
            <person name="Parkinson J."/>
            <person name="Shirley M."/>
            <person name="Wan K.L."/>
            <person name="Berriman M."/>
            <person name="Tomley F."/>
            <person name="Pain A."/>
        </authorList>
    </citation>
    <scope>NUCLEOTIDE SEQUENCE [LARGE SCALE GENOMIC DNA]</scope>
    <source>
        <strain evidence="3">Houghton</strain>
    </source>
</reference>
<feature type="compositionally biased region" description="Low complexity" evidence="1">
    <location>
        <begin position="180"/>
        <end position="189"/>
    </location>
</feature>
<dbReference type="AlphaFoldDB" id="U6K024"/>
<keyword evidence="2" id="KW-1133">Transmembrane helix</keyword>
<gene>
    <name evidence="3" type="ORF">EMH_0023030</name>
</gene>
<dbReference type="Proteomes" id="UP000030744">
    <property type="component" value="Unassembled WGS sequence"/>
</dbReference>
<keyword evidence="2" id="KW-0812">Transmembrane</keyword>
<feature type="region of interest" description="Disordered" evidence="1">
    <location>
        <begin position="65"/>
        <end position="97"/>
    </location>
</feature>
<name>U6K024_9EIME</name>
<keyword evidence="4" id="KW-1185">Reference proteome</keyword>
<evidence type="ECO:0000313" key="4">
    <source>
        <dbReference type="Proteomes" id="UP000030744"/>
    </source>
</evidence>
<feature type="compositionally biased region" description="Basic and acidic residues" evidence="1">
    <location>
        <begin position="170"/>
        <end position="179"/>
    </location>
</feature>
<feature type="transmembrane region" description="Helical" evidence="2">
    <location>
        <begin position="706"/>
        <end position="733"/>
    </location>
</feature>
<evidence type="ECO:0000256" key="1">
    <source>
        <dbReference type="SAM" id="MobiDB-lite"/>
    </source>
</evidence>
<organism evidence="3 4">
    <name type="scientific">Eimeria mitis</name>
    <dbReference type="NCBI Taxonomy" id="44415"/>
    <lineage>
        <taxon>Eukaryota</taxon>
        <taxon>Sar</taxon>
        <taxon>Alveolata</taxon>
        <taxon>Apicomplexa</taxon>
        <taxon>Conoidasida</taxon>
        <taxon>Coccidia</taxon>
        <taxon>Eucoccidiorida</taxon>
        <taxon>Eimeriorina</taxon>
        <taxon>Eimeriidae</taxon>
        <taxon>Eimeria</taxon>
    </lineage>
</organism>
<sequence>MVPPCGICRSAAAKKDRGVCLRPGRRKKLAVVRAVGALALALHFGGVPAGSSFASAASPPVAATTATASASPSPVVQGTATDVHHHQQQQKSPFAAEDSEGLTFRAIPYAECIKPLAVGGQIVHCRKDGGGKPYVDFGSFEGPQGPFLGQSFPMDIPPDFFLRRALARDREKMKQKNSETESPSTSASAAEEKGSETTHMQTQEKGGTLEDPHFIRIFGRWTAYSRGLNMWLNRDARAALERRLTDENPAVALLQQHDSTIWDTPEQRPLLFARMGIVPQPRLSRPVLYWRQTLTPSPMEHSCVALIKRPITASERGPESDPSTNAAAAPPGMPESCEEVQRRVSEKKNSETSFDPFWLSCTPELQLSRPAKYITFSISQEKINKVLAALDYSVEIWEEPHEIRTPNAEGLRKPPEIIKIQPETKQEEPVAAPEHQPGEVPAFRTVEARRLSAEQDSPVEEQPKWRVGVCLLTRSKGKEGAQNKASTDVRKDGIEAKAAAISVQPPRGGEGQNAATKGEPELHREGKEEGDESGRKKEEKKTGDQPADAATFVGELKFHLSPAVASQPDVNPQEEPEAIQIRHFINAGWMYTRYIQGINVSRFNRLAIKESRGVGAQPCAGFWDEHSLLSVAPDAYSWDEATQKGTLRFVFGSALKEGVDNSDALFDALPGHHPTSRMHICFYPNEEQPFGLFMGEVRFVIDSADATLLVCFILFVFLALPLTCAVALSFHVYKHRHLRERLQRLVLVQQRDAVEQLLMRELGLSTDEQDDGNDDEDEEENHV</sequence>
<reference evidence="3" key="2">
    <citation type="submission" date="2013-10" db="EMBL/GenBank/DDBJ databases">
        <authorList>
            <person name="Aslett M."/>
        </authorList>
    </citation>
    <scope>NUCLEOTIDE SEQUENCE [LARGE SCALE GENOMIC DNA]</scope>
    <source>
        <strain evidence="3">Houghton</strain>
    </source>
</reference>
<dbReference type="RefSeq" id="XP_013352236.1">
    <property type="nucleotide sequence ID" value="XM_013496782.1"/>
</dbReference>
<evidence type="ECO:0000313" key="3">
    <source>
        <dbReference type="EMBL" id="CDJ29667.1"/>
    </source>
</evidence>
<dbReference type="GeneID" id="25377183"/>
<feature type="region of interest" description="Disordered" evidence="1">
    <location>
        <begin position="170"/>
        <end position="208"/>
    </location>
</feature>
<feature type="region of interest" description="Disordered" evidence="1">
    <location>
        <begin position="499"/>
        <end position="547"/>
    </location>
</feature>
<dbReference type="EMBL" id="HG682052">
    <property type="protein sequence ID" value="CDJ29667.1"/>
    <property type="molecule type" value="Genomic_DNA"/>
</dbReference>
<proteinExistence type="predicted"/>
<protein>
    <recommendedName>
        <fullName evidence="5">Transmembrane protein</fullName>
    </recommendedName>
</protein>
<feature type="compositionally biased region" description="Basic and acidic residues" evidence="1">
    <location>
        <begin position="518"/>
        <end position="543"/>
    </location>
</feature>
<feature type="compositionally biased region" description="Low complexity" evidence="1">
    <location>
        <begin position="65"/>
        <end position="75"/>
    </location>
</feature>
<evidence type="ECO:0000256" key="2">
    <source>
        <dbReference type="SAM" id="Phobius"/>
    </source>
</evidence>
<dbReference type="OrthoDB" id="346026at2759"/>
<accession>U6K024</accession>
<keyword evidence="2" id="KW-0472">Membrane</keyword>
<evidence type="ECO:0008006" key="5">
    <source>
        <dbReference type="Google" id="ProtNLM"/>
    </source>
</evidence>
<feature type="region of interest" description="Disordered" evidence="1">
    <location>
        <begin position="313"/>
        <end position="336"/>
    </location>
</feature>
<dbReference type="VEuPathDB" id="ToxoDB:EMH_0023030"/>